<dbReference type="Pfam" id="PF08370">
    <property type="entry name" value="PDR_assoc"/>
    <property type="match status" value="1"/>
</dbReference>
<evidence type="ECO:0000313" key="13">
    <source>
        <dbReference type="EMBL" id="CAK0786357.1"/>
    </source>
</evidence>
<dbReference type="PROSITE" id="PS50893">
    <property type="entry name" value="ABC_TRANSPORTER_2"/>
    <property type="match status" value="2"/>
</dbReference>
<organism evidence="13 14">
    <name type="scientific">Coccomyxa viridis</name>
    <dbReference type="NCBI Taxonomy" id="1274662"/>
    <lineage>
        <taxon>Eukaryota</taxon>
        <taxon>Viridiplantae</taxon>
        <taxon>Chlorophyta</taxon>
        <taxon>core chlorophytes</taxon>
        <taxon>Trebouxiophyceae</taxon>
        <taxon>Trebouxiophyceae incertae sedis</taxon>
        <taxon>Coccomyxaceae</taxon>
        <taxon>Coccomyxa</taxon>
    </lineage>
</organism>
<evidence type="ECO:0000256" key="5">
    <source>
        <dbReference type="ARBA" id="ARBA00022737"/>
    </source>
</evidence>
<feature type="transmembrane region" description="Helical" evidence="11">
    <location>
        <begin position="1366"/>
        <end position="1385"/>
    </location>
</feature>
<keyword evidence="8 11" id="KW-1133">Transmembrane helix</keyword>
<evidence type="ECO:0000256" key="3">
    <source>
        <dbReference type="ARBA" id="ARBA00022448"/>
    </source>
</evidence>
<gene>
    <name evidence="13" type="ORF">CVIRNUC_009570</name>
</gene>
<name>A0AAV1IJI7_9CHLO</name>
<feature type="transmembrane region" description="Helical" evidence="11">
    <location>
        <begin position="1599"/>
        <end position="1620"/>
    </location>
</feature>
<evidence type="ECO:0000256" key="7">
    <source>
        <dbReference type="ARBA" id="ARBA00022840"/>
    </source>
</evidence>
<feature type="transmembrane region" description="Helical" evidence="11">
    <location>
        <begin position="1447"/>
        <end position="1471"/>
    </location>
</feature>
<evidence type="ECO:0000256" key="2">
    <source>
        <dbReference type="ARBA" id="ARBA00006012"/>
    </source>
</evidence>
<dbReference type="GO" id="GO:0005524">
    <property type="term" value="F:ATP binding"/>
    <property type="evidence" value="ECO:0007669"/>
    <property type="project" value="UniProtKB-KW"/>
</dbReference>
<dbReference type="Pfam" id="PF01061">
    <property type="entry name" value="ABC2_membrane"/>
    <property type="match status" value="2"/>
</dbReference>
<feature type="transmembrane region" description="Helical" evidence="11">
    <location>
        <begin position="803"/>
        <end position="824"/>
    </location>
</feature>
<comment type="subcellular location">
    <subcellularLocation>
        <location evidence="1">Membrane</location>
        <topology evidence="1">Multi-pass membrane protein</topology>
    </subcellularLocation>
</comment>
<reference evidence="13 14" key="1">
    <citation type="submission" date="2023-10" db="EMBL/GenBank/DDBJ databases">
        <authorList>
            <person name="Maclean D."/>
            <person name="Macfadyen A."/>
        </authorList>
    </citation>
    <scope>NUCLEOTIDE SEQUENCE [LARGE SCALE GENOMIC DNA]</scope>
</reference>
<dbReference type="InterPro" id="IPR013581">
    <property type="entry name" value="PDR_assoc"/>
</dbReference>
<keyword evidence="14" id="KW-1185">Reference proteome</keyword>
<keyword evidence="6" id="KW-0547">Nucleotide-binding</keyword>
<feature type="compositionally biased region" description="Basic and acidic residues" evidence="10">
    <location>
        <begin position="347"/>
        <end position="373"/>
    </location>
</feature>
<dbReference type="GO" id="GO:0016020">
    <property type="term" value="C:membrane"/>
    <property type="evidence" value="ECO:0007669"/>
    <property type="project" value="UniProtKB-SubCell"/>
</dbReference>
<evidence type="ECO:0000313" key="14">
    <source>
        <dbReference type="Proteomes" id="UP001314263"/>
    </source>
</evidence>
<accession>A0AAV1IJI7</accession>
<dbReference type="GO" id="GO:0016887">
    <property type="term" value="F:ATP hydrolysis activity"/>
    <property type="evidence" value="ECO:0007669"/>
    <property type="project" value="InterPro"/>
</dbReference>
<evidence type="ECO:0000256" key="8">
    <source>
        <dbReference type="ARBA" id="ARBA00022989"/>
    </source>
</evidence>
<keyword evidence="9 11" id="KW-0472">Membrane</keyword>
<feature type="domain" description="ABC transporter" evidence="12">
    <location>
        <begin position="202"/>
        <end position="549"/>
    </location>
</feature>
<evidence type="ECO:0000256" key="10">
    <source>
        <dbReference type="SAM" id="MobiDB-lite"/>
    </source>
</evidence>
<feature type="transmembrane region" description="Helical" evidence="11">
    <location>
        <begin position="1483"/>
        <end position="1507"/>
    </location>
</feature>
<evidence type="ECO:0000259" key="12">
    <source>
        <dbReference type="PROSITE" id="PS50893"/>
    </source>
</evidence>
<feature type="transmembrane region" description="Helical" evidence="11">
    <location>
        <begin position="770"/>
        <end position="791"/>
    </location>
</feature>
<feature type="transmembrane region" description="Helical" evidence="11">
    <location>
        <begin position="876"/>
        <end position="903"/>
    </location>
</feature>
<feature type="region of interest" description="Disordered" evidence="10">
    <location>
        <begin position="940"/>
        <end position="1003"/>
    </location>
</feature>
<feature type="compositionally biased region" description="Polar residues" evidence="10">
    <location>
        <begin position="946"/>
        <end position="973"/>
    </location>
</feature>
<feature type="transmembrane region" description="Helical" evidence="11">
    <location>
        <begin position="694"/>
        <end position="715"/>
    </location>
</feature>
<evidence type="ECO:0000256" key="11">
    <source>
        <dbReference type="SAM" id="Phobius"/>
    </source>
</evidence>
<protein>
    <recommendedName>
        <fullName evidence="12">ABC transporter domain-containing protein</fullName>
    </recommendedName>
</protein>
<keyword evidence="4 11" id="KW-0812">Transmembrane</keyword>
<evidence type="ECO:0000256" key="1">
    <source>
        <dbReference type="ARBA" id="ARBA00004141"/>
    </source>
</evidence>
<feature type="transmembrane region" description="Helical" evidence="11">
    <location>
        <begin position="736"/>
        <end position="764"/>
    </location>
</feature>
<feature type="transmembrane region" description="Helical" evidence="11">
    <location>
        <begin position="661"/>
        <end position="682"/>
    </location>
</feature>
<dbReference type="SUPFAM" id="SSF52540">
    <property type="entry name" value="P-loop containing nucleoside triphosphate hydrolases"/>
    <property type="match status" value="2"/>
</dbReference>
<sequence length="1625" mass="181942">MADSEREEREEKKLKRRLTMSSVEDEILRSSIGRELVKGRMGRFMTDGNLSRFLRPDVTEAAGDEDELVTACQEVLRSLETGKVSAGDVEEAKTKVQEKLSERQSTELPGLTSMAAVHKRMKRRSQRDRARLDQYASQVMDLDSSGESFVQRMHRLFAEAGGHLPSVTIEYCGVEIEADAQIGKDAVPSLTRALWNFLKGVTRLEKLTSNLAPLRTLTISGKLRPGRLTLLMGPPDSGKTLFLQMLAGRLYKSKHLRKRGEIRYNGHSRREFNMARTVALVDQIDQHIANLTVRETLEFAYICQNGYNPKDLFDPVEELRKARAANGGKWEDEHTKTEAVLDTALQVHDKDSANLEDGCNAKEGSRTAKKTDGTESQDSSQEGHKRMKEKQKDGDEPGNTVAGSSDAEFEKLLAEVWRTEVRLEILLRTLGLSNAADTLIGDAVVRGVSGGERKRVTSAEMLVGPKRVLLMDEISTGLDSATTYTVTEFLRHTTHYLHLTTLVSLLQPPPEVFFLFEDIILLSDGLLMFHGPVKEAVPFFEQLGFICPERKDHASFLQEVTTAKGQLLYASPELRAAKGLGNAARLDQYRGRLIMPVQHIAEAYWSTQWGRAMREELKSQRFDKKDSHPAALPQRPYALSWWEAVHVLMERQWKLTVRDAGLVRGRVIQVAVVGLIVGSLFSNQQPVPSDARNFFGVSFIAIMFLSFGAQPELSICFDMKPVLFKQRDNRFYPPSAWSLAMMLVRVPFQLVEAFIFAGIIYFWVGFYKSAGCFFTFYLVCVGSMLQMSAIYRLMAAASPNMDIASAAGGVVLLLLIVFSGYAIIRTAVPPWWIWAYWLSPFTWNMQAMAINEMTTPPWGPSGKEALESFGFYTHRFWIWAGICYNFCIVLLLTALVGLALTFLSPPKGRPTTPADEVIMRNEAHQEAVKRSRTSRRLKVSARLDSVASQGSQGSRPVSSRQLSLRQFTRTISHAASRRSSRRGSGDVPDLQDADDVEDPKHDDIASGLPFRPITLVYHHLQYFVPLPGKKKVDGSGKRQRLELLKDISGATVPGQLTALIGGSGAGKTTLMDVIAGRKTQGEIRGDILVNGFPKVQETWARVVGYVEQMDIHSPQVLVVEALQLSARLRLPGSIPSSEVREFVKDVMDIVELTPLRHTLVGIPGQSGLSVEQRKRLTIAVELVANPSVIFMDEPTSGLDARAAMIVMQSIKNVSRNGRTVMVTIHQPSIDIFETFDALVLLRRGGTLIYSGLVGEQSSALIEYLEAVPGVQPIRSGENPATWMLEVTGGASVTGKSKAAKVDFAEYYKESELYQENEELIKHLIKQGREEDAELKVSGKYATSRSTQLVALARKFRLAYWRSPSYNLMRMLMTLLISLFYGSVFWRRGQLPSQGITISNIQNVMGVLYSSSNYQGMFNLQNVLPVVGYERSVFYRERASKMYARASYITAVGFVELPYIVAQTIVFVPVAYFMVGFNLSAASFLYFTLVFFLNLCVFTYFGQFLVFLTPSQGMANIVASAVQSLWSIFNGFLIPYPATPKGWRWLNRLSPSTWVIYGLSVDQLGQNHEMMTAPGGEQQTVAEFLKSYFGYEYSQRWTCVLVLVAYVLVFRLGSMLTVRFINYQKR</sequence>
<dbReference type="EMBL" id="CAUYUE010000014">
    <property type="protein sequence ID" value="CAK0786357.1"/>
    <property type="molecule type" value="Genomic_DNA"/>
</dbReference>
<keyword evidence="7" id="KW-0067">ATP-binding</keyword>
<feature type="transmembrane region" description="Helical" evidence="11">
    <location>
        <begin position="1514"/>
        <end position="1535"/>
    </location>
</feature>
<dbReference type="GO" id="GO:0071944">
    <property type="term" value="C:cell periphery"/>
    <property type="evidence" value="ECO:0007669"/>
    <property type="project" value="UniProtKB-ARBA"/>
</dbReference>
<evidence type="ECO:0000256" key="6">
    <source>
        <dbReference type="ARBA" id="ARBA00022741"/>
    </source>
</evidence>
<dbReference type="GO" id="GO:0140359">
    <property type="term" value="F:ABC-type transporter activity"/>
    <property type="evidence" value="ECO:0007669"/>
    <property type="project" value="InterPro"/>
</dbReference>
<dbReference type="FunFam" id="3.40.50.300:FF:000059">
    <property type="entry name" value="ABC transporter G family member 40"/>
    <property type="match status" value="1"/>
</dbReference>
<dbReference type="InterPro" id="IPR027417">
    <property type="entry name" value="P-loop_NTPase"/>
</dbReference>
<comment type="caution">
    <text evidence="13">The sequence shown here is derived from an EMBL/GenBank/DDBJ whole genome shotgun (WGS) entry which is preliminary data.</text>
</comment>
<dbReference type="InterPro" id="IPR003593">
    <property type="entry name" value="AAA+_ATPase"/>
</dbReference>
<dbReference type="InterPro" id="IPR013525">
    <property type="entry name" value="ABC2_TM"/>
</dbReference>
<feature type="region of interest" description="Disordered" evidence="10">
    <location>
        <begin position="344"/>
        <end position="404"/>
    </location>
</feature>
<keyword evidence="5" id="KW-0677">Repeat</keyword>
<dbReference type="Proteomes" id="UP001314263">
    <property type="component" value="Unassembled WGS sequence"/>
</dbReference>
<dbReference type="Pfam" id="PF00005">
    <property type="entry name" value="ABC_tran"/>
    <property type="match status" value="2"/>
</dbReference>
<proteinExistence type="inferred from homology"/>
<evidence type="ECO:0000256" key="4">
    <source>
        <dbReference type="ARBA" id="ARBA00022692"/>
    </source>
</evidence>
<comment type="similarity">
    <text evidence="2">Belongs to the ABC transporter superfamily. ABCG family. PDR (TC 3.A.1.205) subfamily.</text>
</comment>
<feature type="domain" description="ABC transporter" evidence="12">
    <location>
        <begin position="1024"/>
        <end position="1268"/>
    </location>
</feature>
<dbReference type="PANTHER" id="PTHR19241">
    <property type="entry name" value="ATP-BINDING CASSETTE TRANSPORTER"/>
    <property type="match status" value="1"/>
</dbReference>
<dbReference type="InterPro" id="IPR003439">
    <property type="entry name" value="ABC_transporter-like_ATP-bd"/>
</dbReference>
<keyword evidence="3" id="KW-0813">Transport</keyword>
<dbReference type="SMART" id="SM00382">
    <property type="entry name" value="AAA"/>
    <property type="match status" value="2"/>
</dbReference>
<evidence type="ECO:0000256" key="9">
    <source>
        <dbReference type="ARBA" id="ARBA00023136"/>
    </source>
</evidence>
<dbReference type="Gene3D" id="3.40.50.300">
    <property type="entry name" value="P-loop containing nucleotide triphosphate hydrolases"/>
    <property type="match status" value="2"/>
</dbReference>